<protein>
    <submittedName>
        <fullName evidence="2">Uncharacterized protein</fullName>
    </submittedName>
</protein>
<name>A0A0A9DZS0_ARUDO</name>
<accession>A0A0A9DZS0</accession>
<evidence type="ECO:0000256" key="1">
    <source>
        <dbReference type="SAM" id="MobiDB-lite"/>
    </source>
</evidence>
<feature type="compositionally biased region" description="Basic residues" evidence="1">
    <location>
        <begin position="22"/>
        <end position="32"/>
    </location>
</feature>
<sequence>MSAWFGHGSCHLQLLQDDGARSAKKTKTKRARGSAGGDKLLTRRSLGPTVEDGTRERSLGTTEGIATKVIGSGSWLSKARAAVSQWRCRRMVSLTVATAVGGRDSVFTVVSSARRRR</sequence>
<reference evidence="2" key="1">
    <citation type="submission" date="2014-09" db="EMBL/GenBank/DDBJ databases">
        <authorList>
            <person name="Magalhaes I.L.F."/>
            <person name="Oliveira U."/>
            <person name="Santos F.R."/>
            <person name="Vidigal T.H.D.A."/>
            <person name="Brescovit A.D."/>
            <person name="Santos A.J."/>
        </authorList>
    </citation>
    <scope>NUCLEOTIDE SEQUENCE</scope>
    <source>
        <tissue evidence="2">Shoot tissue taken approximately 20 cm above the soil surface</tissue>
    </source>
</reference>
<evidence type="ECO:0000313" key="2">
    <source>
        <dbReference type="EMBL" id="JAD92213.1"/>
    </source>
</evidence>
<reference evidence="2" key="2">
    <citation type="journal article" date="2015" name="Data Brief">
        <title>Shoot transcriptome of the giant reed, Arundo donax.</title>
        <authorList>
            <person name="Barrero R.A."/>
            <person name="Guerrero F.D."/>
            <person name="Moolhuijzen P."/>
            <person name="Goolsby J.A."/>
            <person name="Tidwell J."/>
            <person name="Bellgard S.E."/>
            <person name="Bellgard M.I."/>
        </authorList>
    </citation>
    <scope>NUCLEOTIDE SEQUENCE</scope>
    <source>
        <tissue evidence="2">Shoot tissue taken approximately 20 cm above the soil surface</tissue>
    </source>
</reference>
<dbReference type="EMBL" id="GBRH01205682">
    <property type="protein sequence ID" value="JAD92213.1"/>
    <property type="molecule type" value="Transcribed_RNA"/>
</dbReference>
<dbReference type="AlphaFoldDB" id="A0A0A9DZS0"/>
<feature type="region of interest" description="Disordered" evidence="1">
    <location>
        <begin position="17"/>
        <end position="57"/>
    </location>
</feature>
<proteinExistence type="predicted"/>
<organism evidence="2">
    <name type="scientific">Arundo donax</name>
    <name type="common">Giant reed</name>
    <name type="synonym">Donax arundinaceus</name>
    <dbReference type="NCBI Taxonomy" id="35708"/>
    <lineage>
        <taxon>Eukaryota</taxon>
        <taxon>Viridiplantae</taxon>
        <taxon>Streptophyta</taxon>
        <taxon>Embryophyta</taxon>
        <taxon>Tracheophyta</taxon>
        <taxon>Spermatophyta</taxon>
        <taxon>Magnoliopsida</taxon>
        <taxon>Liliopsida</taxon>
        <taxon>Poales</taxon>
        <taxon>Poaceae</taxon>
        <taxon>PACMAD clade</taxon>
        <taxon>Arundinoideae</taxon>
        <taxon>Arundineae</taxon>
        <taxon>Arundo</taxon>
    </lineage>
</organism>